<sequence length="273" mass="30900">MRKLSTSMLSYYKKHGLFDQLLGRDESSSSSLSMSPFQRSVFSFFLLFAVYEEVVPDFSIAGGDLSGFILSDEKPATSIFASPRTCHEYFFGAGYPPAELIGDMQRSAPLELNLHAHIAMQQLNMIQKSGKTTVAGLQRILDLVQTTKKRYSARFKVVEFPCESNMKFLRSDLSATSILNAVLIDTLDSLGSLLQDENIVQQLVAAHGELLHCVFQLVNLSNPRLTWRVEWLAYVALTWSADEIHVEWLLDKLGDSRYVMLFRHKTGYNRQIT</sequence>
<dbReference type="AlphaFoldDB" id="A0A370PGA8"/>
<organism evidence="1 2">
    <name type="scientific">Aspergillus phoenicis ATCC 13157</name>
    <dbReference type="NCBI Taxonomy" id="1353007"/>
    <lineage>
        <taxon>Eukaryota</taxon>
        <taxon>Fungi</taxon>
        <taxon>Dikarya</taxon>
        <taxon>Ascomycota</taxon>
        <taxon>Pezizomycotina</taxon>
        <taxon>Eurotiomycetes</taxon>
        <taxon>Eurotiomycetidae</taxon>
        <taxon>Eurotiales</taxon>
        <taxon>Aspergillaceae</taxon>
        <taxon>Aspergillus</taxon>
    </lineage>
</organism>
<evidence type="ECO:0000313" key="2">
    <source>
        <dbReference type="Proteomes" id="UP000254937"/>
    </source>
</evidence>
<reference evidence="1 2" key="1">
    <citation type="submission" date="2018-07" db="EMBL/GenBank/DDBJ databases">
        <title>Section-level genome sequencing of Aspergillus section Nigri to investigate inter- and intra-species variation.</title>
        <authorList>
            <consortium name="DOE Joint Genome Institute"/>
            <person name="Vesth T.C."/>
            <person name="Nybo J.L."/>
            <person name="Theobald S."/>
            <person name="Frisvad J.C."/>
            <person name="Larsen T.O."/>
            <person name="Nielsen K.F."/>
            <person name="Hoof J.B."/>
            <person name="Brandl J."/>
            <person name="Salamov A."/>
            <person name="Riley R."/>
            <person name="Gladden J.M."/>
            <person name="Phatale P."/>
            <person name="Nielsen M.T."/>
            <person name="Lyhne E.K."/>
            <person name="Kogle M.E."/>
            <person name="Strasser K."/>
            <person name="McDonnell E."/>
            <person name="Barry K."/>
            <person name="Clum A."/>
            <person name="Chen C."/>
            <person name="Nolan M."/>
            <person name="Sandor L."/>
            <person name="Kuo A."/>
            <person name="Lipzen A."/>
            <person name="Hainaut M."/>
            <person name="Drula E."/>
            <person name="Tsang A."/>
            <person name="Magnuson J.K."/>
            <person name="Henrissat B."/>
            <person name="Wiebenga A."/>
            <person name="Simmons B.A."/>
            <person name="Makela M.R."/>
            <person name="De vries R.P."/>
            <person name="Grigoriev I.V."/>
            <person name="Mortensen U.H."/>
            <person name="Baker S.E."/>
            <person name="Andersen M.R."/>
        </authorList>
    </citation>
    <scope>NUCLEOTIDE SEQUENCE [LARGE SCALE GENOMIC DNA]</scope>
    <source>
        <strain evidence="1 2">ATCC 13157</strain>
    </source>
</reference>
<proteinExistence type="predicted"/>
<keyword evidence="2" id="KW-1185">Reference proteome</keyword>
<dbReference type="EMBL" id="KZ851856">
    <property type="protein sequence ID" value="RDK41235.1"/>
    <property type="molecule type" value="Genomic_DNA"/>
</dbReference>
<accession>A0A370PGA8</accession>
<protein>
    <submittedName>
        <fullName evidence="1">Uncharacterized protein</fullName>
    </submittedName>
</protein>
<evidence type="ECO:0000313" key="1">
    <source>
        <dbReference type="EMBL" id="RDK41235.1"/>
    </source>
</evidence>
<dbReference type="Proteomes" id="UP000254937">
    <property type="component" value="Unassembled WGS sequence"/>
</dbReference>
<gene>
    <name evidence="1" type="ORF">M752DRAFT_336991</name>
</gene>
<name>A0A370PGA8_ASPPH</name>